<name>A0A512JDL7_9HYPH</name>
<evidence type="ECO:0000313" key="2">
    <source>
        <dbReference type="EMBL" id="GLS64898.1"/>
    </source>
</evidence>
<comment type="caution">
    <text evidence="1">The sequence shown here is derived from an EMBL/GenBank/DDBJ whole genome shotgun (WGS) entry which is preliminary data.</text>
</comment>
<accession>A0A512JDL7</accession>
<evidence type="ECO:0000313" key="4">
    <source>
        <dbReference type="Proteomes" id="UP001156856"/>
    </source>
</evidence>
<dbReference type="OrthoDB" id="8009558at2"/>
<protein>
    <submittedName>
        <fullName evidence="1">Uncharacterized protein</fullName>
    </submittedName>
</protein>
<gene>
    <name evidence="2" type="ORF">GCM10007888_32790</name>
    <name evidence="1" type="ORF">MOX02_60900</name>
</gene>
<reference evidence="1 3" key="3">
    <citation type="submission" date="2019-07" db="EMBL/GenBank/DDBJ databases">
        <title>Whole genome shotgun sequence of Methylobacterium oxalidis NBRC 107715.</title>
        <authorList>
            <person name="Hosoyama A."/>
            <person name="Uohara A."/>
            <person name="Ohji S."/>
            <person name="Ichikawa N."/>
        </authorList>
    </citation>
    <scope>NUCLEOTIDE SEQUENCE [LARGE SCALE GENOMIC DNA]</scope>
    <source>
        <strain evidence="1 3">NBRC 107715</strain>
    </source>
</reference>
<keyword evidence="4" id="KW-1185">Reference proteome</keyword>
<dbReference type="Proteomes" id="UP001156856">
    <property type="component" value="Unassembled WGS sequence"/>
</dbReference>
<reference evidence="2" key="1">
    <citation type="journal article" date="2014" name="Int. J. Syst. Evol. Microbiol.">
        <title>Complete genome of a new Firmicutes species belonging to the dominant human colonic microbiota ('Ruminococcus bicirculans') reveals two chromosomes and a selective capacity to utilize plant glucans.</title>
        <authorList>
            <consortium name="NISC Comparative Sequencing Program"/>
            <person name="Wegmann U."/>
            <person name="Louis P."/>
            <person name="Goesmann A."/>
            <person name="Henrissat B."/>
            <person name="Duncan S.H."/>
            <person name="Flint H.J."/>
        </authorList>
    </citation>
    <scope>NUCLEOTIDE SEQUENCE</scope>
    <source>
        <strain evidence="2">NBRC 107715</strain>
    </source>
</reference>
<reference evidence="4" key="2">
    <citation type="journal article" date="2019" name="Int. J. Syst. Evol. Microbiol.">
        <title>The Global Catalogue of Microorganisms (GCM) 10K type strain sequencing project: providing services to taxonomists for standard genome sequencing and annotation.</title>
        <authorList>
            <consortium name="The Broad Institute Genomics Platform"/>
            <consortium name="The Broad Institute Genome Sequencing Center for Infectious Disease"/>
            <person name="Wu L."/>
            <person name="Ma J."/>
        </authorList>
    </citation>
    <scope>NUCLEOTIDE SEQUENCE [LARGE SCALE GENOMIC DNA]</scope>
    <source>
        <strain evidence="4">NBRC 107715</strain>
    </source>
</reference>
<evidence type="ECO:0000313" key="1">
    <source>
        <dbReference type="EMBL" id="GEP08052.1"/>
    </source>
</evidence>
<proteinExistence type="predicted"/>
<dbReference type="EMBL" id="BJZU01000244">
    <property type="protein sequence ID" value="GEP08052.1"/>
    <property type="molecule type" value="Genomic_DNA"/>
</dbReference>
<dbReference type="RefSeq" id="WP_147029425.1">
    <property type="nucleotide sequence ID" value="NZ_BJZU01000244.1"/>
</dbReference>
<sequence length="93" mass="10139">MKFGRKIPMPSMVQIKHSLRKMAATDSLVAALREKNFTPEELSRLTAELNEKYRISPDQVQMLADRIGTEQRAAAIAPTGTSGRTALIAPGTG</sequence>
<dbReference type="AlphaFoldDB" id="A0A512JDL7"/>
<dbReference type="EMBL" id="BSPK01000057">
    <property type="protein sequence ID" value="GLS64898.1"/>
    <property type="molecule type" value="Genomic_DNA"/>
</dbReference>
<organism evidence="1 3">
    <name type="scientific">Methylobacterium oxalidis</name>
    <dbReference type="NCBI Taxonomy" id="944322"/>
    <lineage>
        <taxon>Bacteria</taxon>
        <taxon>Pseudomonadati</taxon>
        <taxon>Pseudomonadota</taxon>
        <taxon>Alphaproteobacteria</taxon>
        <taxon>Hyphomicrobiales</taxon>
        <taxon>Methylobacteriaceae</taxon>
        <taxon>Methylobacterium</taxon>
    </lineage>
</organism>
<evidence type="ECO:0000313" key="3">
    <source>
        <dbReference type="Proteomes" id="UP000321960"/>
    </source>
</evidence>
<reference evidence="2" key="4">
    <citation type="submission" date="2023-01" db="EMBL/GenBank/DDBJ databases">
        <title>Draft genome sequence of Methylobacterium oxalidis strain NBRC 107715.</title>
        <authorList>
            <person name="Sun Q."/>
            <person name="Mori K."/>
        </authorList>
    </citation>
    <scope>NUCLEOTIDE SEQUENCE</scope>
    <source>
        <strain evidence="2">NBRC 107715</strain>
    </source>
</reference>
<dbReference type="Proteomes" id="UP000321960">
    <property type="component" value="Unassembled WGS sequence"/>
</dbReference>